<feature type="domain" description="Putative plant transposon protein" evidence="1">
    <location>
        <begin position="10"/>
        <end position="138"/>
    </location>
</feature>
<protein>
    <recommendedName>
        <fullName evidence="1">Putative plant transposon protein domain-containing protein</fullName>
    </recommendedName>
</protein>
<sequence length="138" mass="15908">MNVEDIFGKVVFEFHAHVNSPDSPFIYVCGSSFPFNEDHINAQFGIANVQDEHTPFTDNVTADGLTQVLNDLCVEGMYWIVSNQDCYTVERASLKPIRKVWYHFLKSWFKPSTHNMIVSKERMLLLHSIIMGRRINIG</sequence>
<evidence type="ECO:0000259" key="1">
    <source>
        <dbReference type="Pfam" id="PF20167"/>
    </source>
</evidence>
<evidence type="ECO:0000313" key="2">
    <source>
        <dbReference type="EMBL" id="KAH1115020.1"/>
    </source>
</evidence>
<reference evidence="2 3" key="1">
    <citation type="journal article" date="2021" name="Plant Biotechnol. J.">
        <title>Multi-omics assisted identification of the key and species-specific regulatory components of drought-tolerant mechanisms in Gossypium stocksii.</title>
        <authorList>
            <person name="Yu D."/>
            <person name="Ke L."/>
            <person name="Zhang D."/>
            <person name="Wu Y."/>
            <person name="Sun Y."/>
            <person name="Mei J."/>
            <person name="Sun J."/>
            <person name="Sun Y."/>
        </authorList>
    </citation>
    <scope>NUCLEOTIDE SEQUENCE [LARGE SCALE GENOMIC DNA]</scope>
    <source>
        <strain evidence="3">cv. E1</strain>
        <tissue evidence="2">Leaf</tissue>
    </source>
</reference>
<organism evidence="2 3">
    <name type="scientific">Gossypium stocksii</name>
    <dbReference type="NCBI Taxonomy" id="47602"/>
    <lineage>
        <taxon>Eukaryota</taxon>
        <taxon>Viridiplantae</taxon>
        <taxon>Streptophyta</taxon>
        <taxon>Embryophyta</taxon>
        <taxon>Tracheophyta</taxon>
        <taxon>Spermatophyta</taxon>
        <taxon>Magnoliopsida</taxon>
        <taxon>eudicotyledons</taxon>
        <taxon>Gunneridae</taxon>
        <taxon>Pentapetalae</taxon>
        <taxon>rosids</taxon>
        <taxon>malvids</taxon>
        <taxon>Malvales</taxon>
        <taxon>Malvaceae</taxon>
        <taxon>Malvoideae</taxon>
        <taxon>Gossypium</taxon>
    </lineage>
</organism>
<evidence type="ECO:0000313" key="3">
    <source>
        <dbReference type="Proteomes" id="UP000828251"/>
    </source>
</evidence>
<accession>A0A9D4AGG2</accession>
<dbReference type="AlphaFoldDB" id="A0A9D4AGG2"/>
<proteinExistence type="predicted"/>
<dbReference type="EMBL" id="JAIQCV010000003">
    <property type="protein sequence ID" value="KAH1115020.1"/>
    <property type="molecule type" value="Genomic_DNA"/>
</dbReference>
<gene>
    <name evidence="2" type="ORF">J1N35_008398</name>
</gene>
<dbReference type="Pfam" id="PF20167">
    <property type="entry name" value="Transposase_32"/>
    <property type="match status" value="1"/>
</dbReference>
<keyword evidence="3" id="KW-1185">Reference proteome</keyword>
<name>A0A9D4AGG2_9ROSI</name>
<comment type="caution">
    <text evidence="2">The sequence shown here is derived from an EMBL/GenBank/DDBJ whole genome shotgun (WGS) entry which is preliminary data.</text>
</comment>
<dbReference type="Proteomes" id="UP000828251">
    <property type="component" value="Unassembled WGS sequence"/>
</dbReference>
<dbReference type="InterPro" id="IPR046796">
    <property type="entry name" value="Transposase_32_dom"/>
</dbReference>